<dbReference type="Proteomes" id="UP000824073">
    <property type="component" value="Unassembled WGS sequence"/>
</dbReference>
<dbReference type="Gene3D" id="3.40.140.10">
    <property type="entry name" value="Cytidine Deaminase, domain 2"/>
    <property type="match status" value="1"/>
</dbReference>
<evidence type="ECO:0000256" key="1">
    <source>
        <dbReference type="ARBA" id="ARBA00006576"/>
    </source>
</evidence>
<dbReference type="GO" id="GO:0004126">
    <property type="term" value="F:cytidine deaminase activity"/>
    <property type="evidence" value="ECO:0007669"/>
    <property type="project" value="TreeGrafter"/>
</dbReference>
<dbReference type="InterPro" id="IPR050202">
    <property type="entry name" value="Cyt/Deoxycyt_deaminase"/>
</dbReference>
<evidence type="ECO:0000313" key="3">
    <source>
        <dbReference type="Proteomes" id="UP000824073"/>
    </source>
</evidence>
<dbReference type="SUPFAM" id="SSF53927">
    <property type="entry name" value="Cytidine deaminase-like"/>
    <property type="match status" value="1"/>
</dbReference>
<reference evidence="2" key="2">
    <citation type="journal article" date="2021" name="PeerJ">
        <title>Extensive microbial diversity within the chicken gut microbiome revealed by metagenomics and culture.</title>
        <authorList>
            <person name="Gilroy R."/>
            <person name="Ravi A."/>
            <person name="Getino M."/>
            <person name="Pursley I."/>
            <person name="Horton D.L."/>
            <person name="Alikhan N.F."/>
            <person name="Baker D."/>
            <person name="Gharbi K."/>
            <person name="Hall N."/>
            <person name="Watson M."/>
            <person name="Adriaenssens E.M."/>
            <person name="Foster-Nyarko E."/>
            <person name="Jarju S."/>
            <person name="Secka A."/>
            <person name="Antonio M."/>
            <person name="Oren A."/>
            <person name="Chaudhuri R.R."/>
            <person name="La Ragione R."/>
            <person name="Hildebrand F."/>
            <person name="Pallen M.J."/>
        </authorList>
    </citation>
    <scope>NUCLEOTIDE SEQUENCE</scope>
    <source>
        <strain evidence="2">CHK191-8634</strain>
    </source>
</reference>
<comment type="similarity">
    <text evidence="1">Belongs to the cytidine and deoxycytidylate deaminase family.</text>
</comment>
<dbReference type="PANTHER" id="PTHR11644">
    <property type="entry name" value="CYTIDINE DEAMINASE"/>
    <property type="match status" value="1"/>
</dbReference>
<comment type="caution">
    <text evidence="2">The sequence shown here is derived from an EMBL/GenBank/DDBJ whole genome shotgun (WGS) entry which is preliminary data.</text>
</comment>
<dbReference type="GO" id="GO:0008270">
    <property type="term" value="F:zinc ion binding"/>
    <property type="evidence" value="ECO:0007669"/>
    <property type="project" value="TreeGrafter"/>
</dbReference>
<accession>A0A9D1ITA5</accession>
<dbReference type="PANTHER" id="PTHR11644:SF2">
    <property type="entry name" value="CYTIDINE DEAMINASE"/>
    <property type="match status" value="1"/>
</dbReference>
<sequence length="126" mass="13413">MPFEKLLAAAKEKLGPRKVGKMGEAGYVAAALETEAGHIYTGVNIDVPCSMGFCAEHAAIAAMVTAGESRIVRLVAVHHSGRVIPPCGRCREFVCQINEHNGDCQVLLDGGKVVTIDDLLPARWDA</sequence>
<evidence type="ECO:0000313" key="2">
    <source>
        <dbReference type="EMBL" id="HIU42947.1"/>
    </source>
</evidence>
<dbReference type="InterPro" id="IPR016193">
    <property type="entry name" value="Cytidine_deaminase-like"/>
</dbReference>
<proteinExistence type="inferred from homology"/>
<gene>
    <name evidence="2" type="ORF">IAB67_01460</name>
</gene>
<reference evidence="2" key="1">
    <citation type="submission" date="2020-10" db="EMBL/GenBank/DDBJ databases">
        <authorList>
            <person name="Gilroy R."/>
        </authorList>
    </citation>
    <scope>NUCLEOTIDE SEQUENCE</scope>
    <source>
        <strain evidence="2">CHK191-8634</strain>
    </source>
</reference>
<dbReference type="GO" id="GO:0005829">
    <property type="term" value="C:cytosol"/>
    <property type="evidence" value="ECO:0007669"/>
    <property type="project" value="TreeGrafter"/>
</dbReference>
<organism evidence="2 3">
    <name type="scientific">Candidatus Ventrousia excrementavium</name>
    <dbReference type="NCBI Taxonomy" id="2840961"/>
    <lineage>
        <taxon>Bacteria</taxon>
        <taxon>Bacillati</taxon>
        <taxon>Bacillota</taxon>
        <taxon>Clostridia</taxon>
        <taxon>Eubacteriales</taxon>
        <taxon>Clostridiaceae</taxon>
        <taxon>Clostridiaceae incertae sedis</taxon>
        <taxon>Candidatus Ventrousia</taxon>
    </lineage>
</organism>
<protein>
    <submittedName>
        <fullName evidence="2">Cytidine deaminase</fullName>
    </submittedName>
</protein>
<name>A0A9D1ITA5_9CLOT</name>
<dbReference type="EMBL" id="DVMR01000014">
    <property type="protein sequence ID" value="HIU42947.1"/>
    <property type="molecule type" value="Genomic_DNA"/>
</dbReference>
<dbReference type="AlphaFoldDB" id="A0A9D1ITA5"/>
<dbReference type="CDD" id="cd01283">
    <property type="entry name" value="cytidine_deaminase"/>
    <property type="match status" value="1"/>
</dbReference>